<feature type="compositionally biased region" description="Basic and acidic residues" evidence="3">
    <location>
        <begin position="223"/>
        <end position="232"/>
    </location>
</feature>
<feature type="compositionally biased region" description="Low complexity" evidence="3">
    <location>
        <begin position="765"/>
        <end position="779"/>
    </location>
</feature>
<feature type="region of interest" description="Disordered" evidence="3">
    <location>
        <begin position="221"/>
        <end position="243"/>
    </location>
</feature>
<dbReference type="PANTHER" id="PTHR32295">
    <property type="entry name" value="IQ-DOMAIN 5-RELATED"/>
    <property type="match status" value="1"/>
</dbReference>
<keyword evidence="5" id="KW-1185">Reference proteome</keyword>
<evidence type="ECO:0000313" key="5">
    <source>
        <dbReference type="Proteomes" id="UP001165190"/>
    </source>
</evidence>
<dbReference type="PROSITE" id="PS50096">
    <property type="entry name" value="IQ"/>
    <property type="match status" value="2"/>
</dbReference>
<feature type="compositionally biased region" description="Polar residues" evidence="3">
    <location>
        <begin position="368"/>
        <end position="413"/>
    </location>
</feature>
<protein>
    <submittedName>
        <fullName evidence="4">IQ-domain 32</fullName>
    </submittedName>
</protein>
<feature type="region of interest" description="Disordered" evidence="3">
    <location>
        <begin position="564"/>
        <end position="796"/>
    </location>
</feature>
<name>A0A9W7JMH3_HIBTR</name>
<dbReference type="AlphaFoldDB" id="A0A9W7JMH3"/>
<proteinExistence type="inferred from homology"/>
<sequence>MGRSASCFKLITCGSDSVEKHDAIDVPQSKRSGDKKGWSFRKRSEQHRVLSNTVIHEASSGLKEIPESSSYVQQTDVSTAPEKTSTIQYTEEKPQSPTAKDCVEGKSQLVAPKEYVEEKSQLLTPEDSKVSEPVVTTTIVAKDDANMDESVVIVIQTAIRGFLAQKELGKLKNLVKLQAAVRGHLVRRHAVGTLRCVQAIIKMQLLVRARHAHLSQEGSYNGKKLDVKDHKGSQSLGNSAINNNASSTSIEKLLNNRFARQLMDSTPRTKPIHISCVQSKPNSSWSWLERWMSVSSSGKASKSELPIELPGTEKSDNSDSPLDDGDPSEAISETNDPKCDVTKVLVSPGSEENRITNDAANSELEACQPTSSVTGDLEQSQIDIMSTSDVKGTSLDQTTETDAHSQTEASCLSNKPEILSEQLETEEKKFVSGSRKASNPAFTAAQTKFSELSSTANSSRSIDSSGEDIRVESNLSTVSSGVDTISLSKEPNITENPVSNLRGQHGGSECGTELSATLILDSPDRSEVGTIEYENGAKVSKQQNCCSNSAKDLDVEDNDKIAIRMPGSSLSAACQPEKLDDTKDESENLVVDSLPLEHEPISNLLRGQDSEKGNQACILSPEASPRSHMKTVPDPQGTPSSQVSVKTKKKRTDKSSQKRKSPSTAKGSPSTATHDNGARSSMEQSSRDQKSGKRRNSLGSTRTENTDEEPRDSNSSNSLPRFMQATESARAKVNANNSPRSSPDVQDRDIYIKKRHSLPGASGKQSSPRIQPSSSQAQQGAKANGTNPLNDRRWQR</sequence>
<accession>A0A9W7JMH3</accession>
<dbReference type="GO" id="GO:0005516">
    <property type="term" value="F:calmodulin binding"/>
    <property type="evidence" value="ECO:0007669"/>
    <property type="project" value="UniProtKB-KW"/>
</dbReference>
<gene>
    <name evidence="4" type="ORF">HRI_005212600</name>
</gene>
<comment type="similarity">
    <text evidence="2">Belongs to the IQD family.</text>
</comment>
<feature type="region of interest" description="Disordered" evidence="3">
    <location>
        <begin position="299"/>
        <end position="413"/>
    </location>
</feature>
<comment type="caution">
    <text evidence="4">The sequence shown here is derived from an EMBL/GenBank/DDBJ whole genome shotgun (WGS) entry which is preliminary data.</text>
</comment>
<dbReference type="Pfam" id="PF00612">
    <property type="entry name" value="IQ"/>
    <property type="match status" value="2"/>
</dbReference>
<evidence type="ECO:0000256" key="2">
    <source>
        <dbReference type="ARBA" id="ARBA00024341"/>
    </source>
</evidence>
<evidence type="ECO:0000313" key="4">
    <source>
        <dbReference type="EMBL" id="GMJ15434.1"/>
    </source>
</evidence>
<keyword evidence="1" id="KW-0112">Calmodulin-binding</keyword>
<dbReference type="EMBL" id="BSYR01000077">
    <property type="protein sequence ID" value="GMJ15434.1"/>
    <property type="molecule type" value="Genomic_DNA"/>
</dbReference>
<dbReference type="Gene3D" id="1.20.5.190">
    <property type="match status" value="1"/>
</dbReference>
<dbReference type="SMART" id="SM00015">
    <property type="entry name" value="IQ"/>
    <property type="match status" value="2"/>
</dbReference>
<feature type="compositionally biased region" description="Polar residues" evidence="3">
    <location>
        <begin position="734"/>
        <end position="744"/>
    </location>
</feature>
<feature type="compositionally biased region" description="Polar residues" evidence="3">
    <location>
        <begin position="662"/>
        <end position="684"/>
    </location>
</feature>
<dbReference type="OrthoDB" id="1747078at2759"/>
<dbReference type="PANTHER" id="PTHR32295:SF154">
    <property type="entry name" value="PROTEIN IQ-DOMAIN 32"/>
    <property type="match status" value="1"/>
</dbReference>
<evidence type="ECO:0000256" key="3">
    <source>
        <dbReference type="SAM" id="MobiDB-lite"/>
    </source>
</evidence>
<organism evidence="4 5">
    <name type="scientific">Hibiscus trionum</name>
    <name type="common">Flower of an hour</name>
    <dbReference type="NCBI Taxonomy" id="183268"/>
    <lineage>
        <taxon>Eukaryota</taxon>
        <taxon>Viridiplantae</taxon>
        <taxon>Streptophyta</taxon>
        <taxon>Embryophyta</taxon>
        <taxon>Tracheophyta</taxon>
        <taxon>Spermatophyta</taxon>
        <taxon>Magnoliopsida</taxon>
        <taxon>eudicotyledons</taxon>
        <taxon>Gunneridae</taxon>
        <taxon>Pentapetalae</taxon>
        <taxon>rosids</taxon>
        <taxon>malvids</taxon>
        <taxon>Malvales</taxon>
        <taxon>Malvaceae</taxon>
        <taxon>Malvoideae</taxon>
        <taxon>Hibiscus</taxon>
    </lineage>
</organism>
<evidence type="ECO:0000256" key="1">
    <source>
        <dbReference type="ARBA" id="ARBA00022860"/>
    </source>
</evidence>
<dbReference type="Proteomes" id="UP001165190">
    <property type="component" value="Unassembled WGS sequence"/>
</dbReference>
<reference evidence="4" key="1">
    <citation type="submission" date="2023-05" db="EMBL/GenBank/DDBJ databases">
        <title>Genome and transcriptome analyses reveal genes involved in the formation of fine ridges on petal epidermal cells in Hibiscus trionum.</title>
        <authorList>
            <person name="Koshimizu S."/>
            <person name="Masuda S."/>
            <person name="Ishii T."/>
            <person name="Shirasu K."/>
            <person name="Hoshino A."/>
            <person name="Arita M."/>
        </authorList>
    </citation>
    <scope>NUCLEOTIDE SEQUENCE</scope>
    <source>
        <strain evidence="4">Hamamatsu line</strain>
    </source>
</reference>
<feature type="compositionally biased region" description="Basic residues" evidence="3">
    <location>
        <begin position="646"/>
        <end position="661"/>
    </location>
</feature>
<dbReference type="InterPro" id="IPR000048">
    <property type="entry name" value="IQ_motif_EF-hand-BS"/>
</dbReference>